<keyword evidence="3" id="KW-1185">Reference proteome</keyword>
<dbReference type="EnsemblMetazoa" id="RPRC002732-RA">
    <property type="protein sequence ID" value="RPRC002732-PA"/>
    <property type="gene ID" value="RPRC002732"/>
</dbReference>
<dbReference type="HOGENOM" id="CLU_497260_0_0_1"/>
<feature type="region of interest" description="Disordered" evidence="1">
    <location>
        <begin position="392"/>
        <end position="415"/>
    </location>
</feature>
<evidence type="ECO:0000313" key="3">
    <source>
        <dbReference type="Proteomes" id="UP000015103"/>
    </source>
</evidence>
<feature type="compositionally biased region" description="Basic and acidic residues" evidence="1">
    <location>
        <begin position="457"/>
        <end position="472"/>
    </location>
</feature>
<accession>T1HFB0</accession>
<feature type="region of interest" description="Disordered" evidence="1">
    <location>
        <begin position="428"/>
        <end position="525"/>
    </location>
</feature>
<feature type="compositionally biased region" description="Basic residues" evidence="1">
    <location>
        <begin position="507"/>
        <end position="518"/>
    </location>
</feature>
<dbReference type="RefSeq" id="XP_073978470.1">
    <property type="nucleotide sequence ID" value="XM_074122369.1"/>
</dbReference>
<dbReference type="RefSeq" id="XP_073978469.1">
    <property type="nucleotide sequence ID" value="XM_074122368.1"/>
</dbReference>
<name>T1HFB0_RHOPR</name>
<feature type="compositionally biased region" description="Polar residues" evidence="1">
    <location>
        <begin position="435"/>
        <end position="446"/>
    </location>
</feature>
<dbReference type="VEuPathDB" id="VectorBase:RPRC002732"/>
<dbReference type="RefSeq" id="XP_073978471.1">
    <property type="nucleotide sequence ID" value="XM_074122370.1"/>
</dbReference>
<organism evidence="2 3">
    <name type="scientific">Rhodnius prolixus</name>
    <name type="common">Triatomid bug</name>
    <dbReference type="NCBI Taxonomy" id="13249"/>
    <lineage>
        <taxon>Eukaryota</taxon>
        <taxon>Metazoa</taxon>
        <taxon>Ecdysozoa</taxon>
        <taxon>Arthropoda</taxon>
        <taxon>Hexapoda</taxon>
        <taxon>Insecta</taxon>
        <taxon>Pterygota</taxon>
        <taxon>Neoptera</taxon>
        <taxon>Paraneoptera</taxon>
        <taxon>Hemiptera</taxon>
        <taxon>Heteroptera</taxon>
        <taxon>Panheteroptera</taxon>
        <taxon>Cimicomorpha</taxon>
        <taxon>Reduviidae</taxon>
        <taxon>Triatominae</taxon>
        <taxon>Rhodnius</taxon>
    </lineage>
</organism>
<dbReference type="InParanoid" id="T1HFB0"/>
<protein>
    <submittedName>
        <fullName evidence="2">Uncharacterized protein</fullName>
    </submittedName>
</protein>
<reference evidence="2" key="1">
    <citation type="submission" date="2015-05" db="UniProtKB">
        <authorList>
            <consortium name="EnsemblMetazoa"/>
        </authorList>
    </citation>
    <scope>IDENTIFICATION</scope>
</reference>
<dbReference type="GeneID" id="141451178"/>
<dbReference type="Proteomes" id="UP000015103">
    <property type="component" value="Unassembled WGS sequence"/>
</dbReference>
<proteinExistence type="predicted"/>
<dbReference type="AlphaFoldDB" id="T1HFB0"/>
<evidence type="ECO:0000313" key="2">
    <source>
        <dbReference type="EnsemblMetazoa" id="RPRC002732-PA"/>
    </source>
</evidence>
<sequence length="548" mass="62777">MRRPVRIRNKELLKEKCENNLSTEKNNLDPVGSTDVVLPENSITCNERIVLKDQTNVLQSGQELVSNTPSSSTSIKYSLRRTNSVDYKKLSNGIHTKVVFKEKFKDDSNSVKHVTPKSTNKILKSVLIDKISADYKSNAESEVKSAFKNSKPIYNIHTNTPRARQSMPVEKKLAIYEFEVDENEPKVKQKKKRIRKVKDKNLKKDQNKITTKNFASCLKKLRREDQKRVLSTKNKSILGSRTPVPAQELNTDVQGSLTGQKDNFNSMTFEVPVLFHNHQDASPAKTNNSAPKPVFSAMSDDEELDKSEKDHLDINFFPKRSHDVNEKSLRSSFSDNLNFDHQINASTPVKYNHYNNTGNSSSIENCFGFDEPEEFEEPLISPIKNSLERITTHSGDTVPTPHRFYQKQDNGEKKEEIPVSQVIKMLKYGTDDDNNSGNKIRSSFGSVSPIFNDPAAENDKENIREDKFEKTVKPAPRRSYERPSFLRKKNKSFEEDSGGESDEDKKKKTFFPKKKHGPTKKEKEEMQKWINAFNSQCQEVEKFDLVVE</sequence>
<dbReference type="EMBL" id="ACPB03021649">
    <property type="status" value="NOT_ANNOTATED_CDS"/>
    <property type="molecule type" value="Genomic_DNA"/>
</dbReference>
<evidence type="ECO:0000256" key="1">
    <source>
        <dbReference type="SAM" id="MobiDB-lite"/>
    </source>
</evidence>